<dbReference type="InterPro" id="IPR050288">
    <property type="entry name" value="Cellulose_deg_GH3"/>
</dbReference>
<comment type="similarity">
    <text evidence="1">Belongs to the glycosyl hydrolase 3 family.</text>
</comment>
<dbReference type="Gene3D" id="3.20.20.300">
    <property type="entry name" value="Glycoside hydrolase, family 3, N-terminal domain"/>
    <property type="match status" value="1"/>
</dbReference>
<dbReference type="RefSeq" id="WP_123118631.1">
    <property type="nucleotide sequence ID" value="NZ_RJJR01000001.1"/>
</dbReference>
<dbReference type="SUPFAM" id="SSF52279">
    <property type="entry name" value="Beta-D-glucan exohydrolase, C-terminal domain"/>
    <property type="match status" value="1"/>
</dbReference>
<comment type="caution">
    <text evidence="4">The sequence shown here is derived from an EMBL/GenBank/DDBJ whole genome shotgun (WGS) entry which is preliminary data.</text>
</comment>
<dbReference type="Gene3D" id="2.60.40.10">
    <property type="entry name" value="Immunoglobulins"/>
    <property type="match status" value="1"/>
</dbReference>
<gene>
    <name evidence="4" type="ORF">EFY79_00070</name>
</gene>
<reference evidence="4 5" key="1">
    <citation type="submission" date="2018-11" db="EMBL/GenBank/DDBJ databases">
        <title>Draft genome sequence of Ferruginibacter sp. BO-59.</title>
        <authorList>
            <person name="Im W.T."/>
        </authorList>
    </citation>
    <scope>NUCLEOTIDE SEQUENCE [LARGE SCALE GENOMIC DNA]</scope>
    <source>
        <strain evidence="4 5">BO-59</strain>
    </source>
</reference>
<dbReference type="InterPro" id="IPR002772">
    <property type="entry name" value="Glyco_hydro_3_C"/>
</dbReference>
<evidence type="ECO:0000313" key="4">
    <source>
        <dbReference type="EMBL" id="RNI39740.1"/>
    </source>
</evidence>
<evidence type="ECO:0000256" key="2">
    <source>
        <dbReference type="ARBA" id="ARBA00022801"/>
    </source>
</evidence>
<dbReference type="SMART" id="SM00758">
    <property type="entry name" value="PA14"/>
    <property type="match status" value="1"/>
</dbReference>
<proteinExistence type="inferred from homology"/>
<evidence type="ECO:0000313" key="5">
    <source>
        <dbReference type="Proteomes" id="UP000267223"/>
    </source>
</evidence>
<sequence>MKKYIILLLVNLYSIHPLFAQKLLPYKNPKLSIEQRVNDLLQRMTPEEKFWQMFMIPGDLDDAKPEQYSHGIFGFQVSAASSDVNKAQQMLHYNTRESAAVLAKKINSIQKYFVDSSRLGIPIIAFDEALHGLVRGGATAFPQAIALAATWDTTLMGEVANAIATQTKARGIRQILSPVINIASDVRWGRTEETYGEDPFLTSEMGVAFVGAFERKNIIATPKHFIANVGDGGRDSYPIHYSERYLDEFFFPPFEAVIERAGARSVMTAYNSLNGVPCTSNDWLLNKKLKEEWGFNGFVISDAAAVGGANVLHYTAKDYPDAGRQAIEGGLDVIFQTAYDHYKLFIPPFLDGSIDSNKINEAVKRILRAKFELGLFENPYVSQQDIENELSTAYYKSLAKKAAVESIVLLKNKRPAGWKNNILPLSENIKSIVVIGPDAIEARLGGYSGPGNGKVNILDGIKKRAGKGVKVIYEPGCGRESKEWRVITPEFLSHEVNGKTEPGLKAGYFNNISLEGKPVISRIDNKIDFGWTLFPPDPAINLDFYSVRWTGFLTSPLSGNFKIGLDGNDGFRLYINDSLIINNWKKQTYSTLMANYTFNKSQSYKIKVEFFEPVGNAHIKLIWNENVKDDWQQKIEKALSAASKVSVAVIVTGIKEGEFQDRAILSLPGHQEELIKAVAATGTPVVVLLTGGSAITMSSWLSKVDGVVNVWYPGEEGGNAVAEILFGDANPAGRLPITYPISEGQLPLVYNHEPTGRGDDYNDLSGLPLFPFGFGLSYTNFGYSNLRFDTNHIGKNDSTVVRFTLTNTGSVAGDEVVQLYIRDLLSSVVRPVMELKGFQRIHLSPGQSREIIFTITPTMLSMLNKDLNRVVEPGDFRIMIGASSRDIRLKGTLTVQP</sequence>
<evidence type="ECO:0000256" key="1">
    <source>
        <dbReference type="ARBA" id="ARBA00005336"/>
    </source>
</evidence>
<dbReference type="Gene3D" id="3.40.50.1700">
    <property type="entry name" value="Glycoside hydrolase family 3 C-terminal domain"/>
    <property type="match status" value="2"/>
</dbReference>
<keyword evidence="2" id="KW-0378">Hydrolase</keyword>
<protein>
    <submittedName>
        <fullName evidence="4">Beta-glucosidase</fullName>
    </submittedName>
</protein>
<dbReference type="Pfam" id="PF00933">
    <property type="entry name" value="Glyco_hydro_3"/>
    <property type="match status" value="1"/>
</dbReference>
<keyword evidence="5" id="KW-1185">Reference proteome</keyword>
<evidence type="ECO:0000259" key="3">
    <source>
        <dbReference type="PROSITE" id="PS51820"/>
    </source>
</evidence>
<dbReference type="Proteomes" id="UP000267223">
    <property type="component" value="Unassembled WGS sequence"/>
</dbReference>
<dbReference type="PANTHER" id="PTHR42715:SF10">
    <property type="entry name" value="BETA-GLUCOSIDASE"/>
    <property type="match status" value="1"/>
</dbReference>
<dbReference type="SUPFAM" id="SSF51445">
    <property type="entry name" value="(Trans)glycosidases"/>
    <property type="match status" value="1"/>
</dbReference>
<dbReference type="InterPro" id="IPR017853">
    <property type="entry name" value="GH"/>
</dbReference>
<dbReference type="AlphaFoldDB" id="A0A3M9NPN7"/>
<dbReference type="InterPro" id="IPR013783">
    <property type="entry name" value="Ig-like_fold"/>
</dbReference>
<accession>A0A3M9NPN7</accession>
<dbReference type="Pfam" id="PF14310">
    <property type="entry name" value="Fn3-like"/>
    <property type="match status" value="1"/>
</dbReference>
<dbReference type="InterPro" id="IPR037524">
    <property type="entry name" value="PA14/GLEYA"/>
</dbReference>
<dbReference type="FunFam" id="2.60.40.10:FF:000495">
    <property type="entry name" value="Periplasmic beta-glucosidase"/>
    <property type="match status" value="1"/>
</dbReference>
<dbReference type="PROSITE" id="PS51820">
    <property type="entry name" value="PA14"/>
    <property type="match status" value="1"/>
</dbReference>
<name>A0A3M9NPN7_9BACT</name>
<dbReference type="InterPro" id="IPR036881">
    <property type="entry name" value="Glyco_hydro_3_C_sf"/>
</dbReference>
<dbReference type="Pfam" id="PF01915">
    <property type="entry name" value="Glyco_hydro_3_C"/>
    <property type="match status" value="1"/>
</dbReference>
<dbReference type="GO" id="GO:0008422">
    <property type="term" value="F:beta-glucosidase activity"/>
    <property type="evidence" value="ECO:0007669"/>
    <property type="project" value="UniProtKB-ARBA"/>
</dbReference>
<dbReference type="InterPro" id="IPR036962">
    <property type="entry name" value="Glyco_hydro_3_N_sf"/>
</dbReference>
<dbReference type="PANTHER" id="PTHR42715">
    <property type="entry name" value="BETA-GLUCOSIDASE"/>
    <property type="match status" value="1"/>
</dbReference>
<dbReference type="PRINTS" id="PR00133">
    <property type="entry name" value="GLHYDRLASE3"/>
</dbReference>
<dbReference type="InterPro" id="IPR026891">
    <property type="entry name" value="Fn3-like"/>
</dbReference>
<organism evidence="4 5">
    <name type="scientific">Hanamia caeni</name>
    <dbReference type="NCBI Taxonomy" id="2294116"/>
    <lineage>
        <taxon>Bacteria</taxon>
        <taxon>Pseudomonadati</taxon>
        <taxon>Bacteroidota</taxon>
        <taxon>Chitinophagia</taxon>
        <taxon>Chitinophagales</taxon>
        <taxon>Chitinophagaceae</taxon>
        <taxon>Hanamia</taxon>
    </lineage>
</organism>
<dbReference type="EMBL" id="RJJR01000001">
    <property type="protein sequence ID" value="RNI39740.1"/>
    <property type="molecule type" value="Genomic_DNA"/>
</dbReference>
<dbReference type="InterPro" id="IPR011658">
    <property type="entry name" value="PA14_dom"/>
</dbReference>
<dbReference type="SMART" id="SM01217">
    <property type="entry name" value="Fn3_like"/>
    <property type="match status" value="1"/>
</dbReference>
<dbReference type="GO" id="GO:0005975">
    <property type="term" value="P:carbohydrate metabolic process"/>
    <property type="evidence" value="ECO:0007669"/>
    <property type="project" value="InterPro"/>
</dbReference>
<feature type="domain" description="PA14" evidence="3">
    <location>
        <begin position="499"/>
        <end position="639"/>
    </location>
</feature>
<dbReference type="OrthoDB" id="721009at2"/>
<dbReference type="Pfam" id="PF07691">
    <property type="entry name" value="PA14"/>
    <property type="match status" value="1"/>
</dbReference>
<dbReference type="InterPro" id="IPR001764">
    <property type="entry name" value="Glyco_hydro_3_N"/>
</dbReference>